<sequence>MDAGRLRHRAAFARRNEDARDGMGNPAPATWAPLLTVWANFRETLGREALAAGRMEGRRTGTLRLRNSAAARGITAADRVTLLNATWEVVSPPAHVDEAGAWLELRLEWLA</sequence>
<reference evidence="2" key="1">
    <citation type="journal article" date="2019" name="Int. J. Syst. Evol. Microbiol.">
        <title>The Global Catalogue of Microorganisms (GCM) 10K type strain sequencing project: providing services to taxonomists for standard genome sequencing and annotation.</title>
        <authorList>
            <consortium name="The Broad Institute Genomics Platform"/>
            <consortium name="The Broad Institute Genome Sequencing Center for Infectious Disease"/>
            <person name="Wu L."/>
            <person name="Ma J."/>
        </authorList>
    </citation>
    <scope>NUCLEOTIDE SEQUENCE [LARGE SCALE GENOMIC DNA]</scope>
    <source>
        <strain evidence="2">NBRC 111368</strain>
    </source>
</reference>
<protein>
    <submittedName>
        <fullName evidence="1">Head-tail adaptor protein</fullName>
    </submittedName>
</protein>
<dbReference type="InterPro" id="IPR008767">
    <property type="entry name" value="Phage_SPP1_head-tail_adaptor"/>
</dbReference>
<proteinExistence type="predicted"/>
<name>A0ABW1YVD6_9RHOB</name>
<dbReference type="InterPro" id="IPR038666">
    <property type="entry name" value="SSP1_head-tail_sf"/>
</dbReference>
<dbReference type="RefSeq" id="WP_132447018.1">
    <property type="nucleotide sequence ID" value="NZ_JBHSWA010000001.1"/>
</dbReference>
<organism evidence="1 2">
    <name type="scientific">Sulfitobacter profundi</name>
    <dbReference type="NCBI Taxonomy" id="2679961"/>
    <lineage>
        <taxon>Bacteria</taxon>
        <taxon>Pseudomonadati</taxon>
        <taxon>Pseudomonadota</taxon>
        <taxon>Alphaproteobacteria</taxon>
        <taxon>Rhodobacterales</taxon>
        <taxon>Roseobacteraceae</taxon>
        <taxon>Sulfitobacter</taxon>
    </lineage>
</organism>
<keyword evidence="2" id="KW-1185">Reference proteome</keyword>
<evidence type="ECO:0000313" key="1">
    <source>
        <dbReference type="EMBL" id="MFC6640821.1"/>
    </source>
</evidence>
<dbReference type="Gene3D" id="2.40.10.270">
    <property type="entry name" value="Bacteriophage SPP1 head-tail adaptor protein"/>
    <property type="match status" value="1"/>
</dbReference>
<comment type="caution">
    <text evidence="1">The sequence shown here is derived from an EMBL/GenBank/DDBJ whole genome shotgun (WGS) entry which is preliminary data.</text>
</comment>
<dbReference type="EMBL" id="JBHSWA010000001">
    <property type="protein sequence ID" value="MFC6640821.1"/>
    <property type="molecule type" value="Genomic_DNA"/>
</dbReference>
<evidence type="ECO:0000313" key="2">
    <source>
        <dbReference type="Proteomes" id="UP001596403"/>
    </source>
</evidence>
<dbReference type="Pfam" id="PF05521">
    <property type="entry name" value="Phage_HCP"/>
    <property type="match status" value="1"/>
</dbReference>
<gene>
    <name evidence="1" type="ORF">ACFQAU_02835</name>
</gene>
<dbReference type="Proteomes" id="UP001596403">
    <property type="component" value="Unassembled WGS sequence"/>
</dbReference>
<accession>A0ABW1YVD6</accession>